<reference evidence="1" key="1">
    <citation type="submission" date="2022-06" db="EMBL/GenBank/DDBJ databases">
        <authorList>
            <consortium name="SYNGENTA / RWTH Aachen University"/>
        </authorList>
    </citation>
    <scope>NUCLEOTIDE SEQUENCE</scope>
</reference>
<name>A0AAV0BBH1_PHAPC</name>
<dbReference type="Proteomes" id="UP001153365">
    <property type="component" value="Unassembled WGS sequence"/>
</dbReference>
<protein>
    <submittedName>
        <fullName evidence="1">Uncharacterized protein</fullName>
    </submittedName>
</protein>
<gene>
    <name evidence="1" type="ORF">PPACK8108_LOCUS16474</name>
</gene>
<evidence type="ECO:0000313" key="1">
    <source>
        <dbReference type="EMBL" id="CAH7683137.1"/>
    </source>
</evidence>
<sequence>MAELRFQMAGNIIGDSDKAVIVRVDWGNRGNPGGEGEEENRRLIDPFNTLAAHGERQPSWDESGRFEASPLGQVWAGVLRGERAPELHEA</sequence>
<dbReference type="EMBL" id="CALTRL010004482">
    <property type="protein sequence ID" value="CAH7683137.1"/>
    <property type="molecule type" value="Genomic_DNA"/>
</dbReference>
<keyword evidence="2" id="KW-1185">Reference proteome</keyword>
<evidence type="ECO:0000313" key="2">
    <source>
        <dbReference type="Proteomes" id="UP001153365"/>
    </source>
</evidence>
<dbReference type="AlphaFoldDB" id="A0AAV0BBH1"/>
<organism evidence="1 2">
    <name type="scientific">Phakopsora pachyrhizi</name>
    <name type="common">Asian soybean rust disease fungus</name>
    <dbReference type="NCBI Taxonomy" id="170000"/>
    <lineage>
        <taxon>Eukaryota</taxon>
        <taxon>Fungi</taxon>
        <taxon>Dikarya</taxon>
        <taxon>Basidiomycota</taxon>
        <taxon>Pucciniomycotina</taxon>
        <taxon>Pucciniomycetes</taxon>
        <taxon>Pucciniales</taxon>
        <taxon>Phakopsoraceae</taxon>
        <taxon>Phakopsora</taxon>
    </lineage>
</organism>
<comment type="caution">
    <text evidence="1">The sequence shown here is derived from an EMBL/GenBank/DDBJ whole genome shotgun (WGS) entry which is preliminary data.</text>
</comment>
<accession>A0AAV0BBH1</accession>
<proteinExistence type="predicted"/>